<comment type="pathway">
    <text evidence="1">Cofactor biosynthesis; riboflavin biosynthesis.</text>
</comment>
<dbReference type="GO" id="GO:0008686">
    <property type="term" value="F:3,4-dihydroxy-2-butanone-4-phosphate synthase activity"/>
    <property type="evidence" value="ECO:0007669"/>
    <property type="project" value="TreeGrafter"/>
</dbReference>
<dbReference type="Gene3D" id="3.40.50.10990">
    <property type="entry name" value="GTP cyclohydrolase II"/>
    <property type="match status" value="1"/>
</dbReference>
<name>A0A8B2NV51_9HYPH</name>
<dbReference type="SUPFAM" id="SSF142695">
    <property type="entry name" value="RibA-like"/>
    <property type="match status" value="1"/>
</dbReference>
<organism evidence="5 6">
    <name type="scientific">Acuticoccus sediminis</name>
    <dbReference type="NCBI Taxonomy" id="2184697"/>
    <lineage>
        <taxon>Bacteria</taxon>
        <taxon>Pseudomonadati</taxon>
        <taxon>Pseudomonadota</taxon>
        <taxon>Alphaproteobacteria</taxon>
        <taxon>Hyphomicrobiales</taxon>
        <taxon>Amorphaceae</taxon>
        <taxon>Acuticoccus</taxon>
    </lineage>
</organism>
<dbReference type="EMBL" id="QHHQ01000001">
    <property type="protein sequence ID" value="RAI04047.1"/>
    <property type="molecule type" value="Genomic_DNA"/>
</dbReference>
<comment type="caution">
    <text evidence="5">The sequence shown here is derived from an EMBL/GenBank/DDBJ whole genome shotgun (WGS) entry which is preliminary data.</text>
</comment>
<keyword evidence="6" id="KW-1185">Reference proteome</keyword>
<keyword evidence="3" id="KW-0479">Metal-binding</keyword>
<dbReference type="InterPro" id="IPR036144">
    <property type="entry name" value="RibA-like_sf"/>
</dbReference>
<gene>
    <name evidence="5" type="ORF">DLJ53_06205</name>
</gene>
<evidence type="ECO:0000313" key="6">
    <source>
        <dbReference type="Proteomes" id="UP000249590"/>
    </source>
</evidence>
<dbReference type="AlphaFoldDB" id="A0A8B2NV51"/>
<sequence>MPLSESMSFAALNLVAVTPVEIRRQIALCVAFEPLGVSMGDAPHLAILYSRRNWLEEYDLAAAVEREFRGAKGVLTRIHSECLLGDAFGSSMCDCGSQMRVAMEEMAENREGVFIYLRQEGRGIGMRAKLECLALQYGYVDGKRVERRHTSDEANLALGHDVDERSFNIAGKLIKALSIGSVQLVTGNPRKIADLEAEGVKIASTKDLHQGTMSARAAEEFAEKIARGYIYDR</sequence>
<dbReference type="PANTHER" id="PTHR21327">
    <property type="entry name" value="GTP CYCLOHYDROLASE II-RELATED"/>
    <property type="match status" value="1"/>
</dbReference>
<evidence type="ECO:0000256" key="3">
    <source>
        <dbReference type="ARBA" id="ARBA00022723"/>
    </source>
</evidence>
<evidence type="ECO:0000313" key="5">
    <source>
        <dbReference type="EMBL" id="RAI04047.1"/>
    </source>
</evidence>
<dbReference type="Pfam" id="PF00925">
    <property type="entry name" value="GTP_cyclohydro2"/>
    <property type="match status" value="1"/>
</dbReference>
<reference evidence="5 6" key="1">
    <citation type="submission" date="2018-05" db="EMBL/GenBank/DDBJ databases">
        <title>Acuticoccus sediminis sp. nov., isolated from deep-sea sediment of Indian Ocean.</title>
        <authorList>
            <person name="Liu X."/>
            <person name="Lai Q."/>
            <person name="Du Y."/>
            <person name="Sun F."/>
            <person name="Zhang X."/>
            <person name="Wang S."/>
            <person name="Shao Z."/>
        </authorList>
    </citation>
    <scope>NUCLEOTIDE SEQUENCE [LARGE SCALE GENOMIC DNA]</scope>
    <source>
        <strain evidence="5 6">PTG4-2</strain>
    </source>
</reference>
<keyword evidence="2" id="KW-0686">Riboflavin biosynthesis</keyword>
<protein>
    <recommendedName>
        <fullName evidence="4">GTP cyclohydrolase II domain-containing protein</fullName>
    </recommendedName>
</protein>
<accession>A0A8B2NV51</accession>
<evidence type="ECO:0000259" key="4">
    <source>
        <dbReference type="Pfam" id="PF00925"/>
    </source>
</evidence>
<dbReference type="GO" id="GO:0005829">
    <property type="term" value="C:cytosol"/>
    <property type="evidence" value="ECO:0007669"/>
    <property type="project" value="TreeGrafter"/>
</dbReference>
<dbReference type="UniPathway" id="UPA00275"/>
<evidence type="ECO:0000256" key="2">
    <source>
        <dbReference type="ARBA" id="ARBA00022619"/>
    </source>
</evidence>
<dbReference type="InterPro" id="IPR032677">
    <property type="entry name" value="GTP_cyclohydro_II"/>
</dbReference>
<dbReference type="GO" id="GO:0046872">
    <property type="term" value="F:metal ion binding"/>
    <property type="evidence" value="ECO:0007669"/>
    <property type="project" value="UniProtKB-KW"/>
</dbReference>
<dbReference type="PANTHER" id="PTHR21327:SF18">
    <property type="entry name" value="3,4-DIHYDROXY-2-BUTANONE 4-PHOSPHATE SYNTHASE"/>
    <property type="match status" value="1"/>
</dbReference>
<proteinExistence type="predicted"/>
<dbReference type="Proteomes" id="UP000249590">
    <property type="component" value="Unassembled WGS sequence"/>
</dbReference>
<dbReference type="GO" id="GO:0009231">
    <property type="term" value="P:riboflavin biosynthetic process"/>
    <property type="evidence" value="ECO:0007669"/>
    <property type="project" value="UniProtKB-UniPathway"/>
</dbReference>
<feature type="domain" description="GTP cyclohydrolase II" evidence="4">
    <location>
        <begin position="62"/>
        <end position="204"/>
    </location>
</feature>
<evidence type="ECO:0000256" key="1">
    <source>
        <dbReference type="ARBA" id="ARBA00005104"/>
    </source>
</evidence>